<dbReference type="InterPro" id="IPR020843">
    <property type="entry name" value="ER"/>
</dbReference>
<dbReference type="GO" id="GO:0016491">
    <property type="term" value="F:oxidoreductase activity"/>
    <property type="evidence" value="ECO:0007669"/>
    <property type="project" value="InterPro"/>
</dbReference>
<dbReference type="GeneID" id="36595351"/>
<dbReference type="Gene3D" id="3.10.129.110">
    <property type="entry name" value="Polyketide synthase dehydratase"/>
    <property type="match status" value="1"/>
</dbReference>
<dbReference type="InterPro" id="IPR049551">
    <property type="entry name" value="PKS_DH_C"/>
</dbReference>
<dbReference type="Pfam" id="PF13602">
    <property type="entry name" value="ADH_zinc_N_2"/>
    <property type="match status" value="1"/>
</dbReference>
<dbReference type="PANTHER" id="PTHR43775">
    <property type="entry name" value="FATTY ACID SYNTHASE"/>
    <property type="match status" value="1"/>
</dbReference>
<dbReference type="InterPro" id="IPR006162">
    <property type="entry name" value="Ppantetheine_attach_site"/>
</dbReference>
<feature type="domain" description="Ketosynthase family 3 (KS3)" evidence="10">
    <location>
        <begin position="21"/>
        <end position="453"/>
    </location>
</feature>
<evidence type="ECO:0000256" key="5">
    <source>
        <dbReference type="ARBA" id="ARBA00023268"/>
    </source>
</evidence>
<feature type="compositionally biased region" description="Low complexity" evidence="8">
    <location>
        <begin position="12"/>
        <end position="21"/>
    </location>
</feature>
<dbReference type="InterPro" id="IPR011032">
    <property type="entry name" value="GroES-like_sf"/>
</dbReference>
<dbReference type="Pfam" id="PF00698">
    <property type="entry name" value="Acyl_transf_1"/>
    <property type="match status" value="1"/>
</dbReference>
<dbReference type="Gene3D" id="1.10.1200.10">
    <property type="entry name" value="ACP-like"/>
    <property type="match status" value="1"/>
</dbReference>
<feature type="domain" description="Carrier" evidence="9">
    <location>
        <begin position="2405"/>
        <end position="2481"/>
    </location>
</feature>
<dbReference type="PROSITE" id="PS00012">
    <property type="entry name" value="PHOSPHOPANTETHEINE"/>
    <property type="match status" value="1"/>
</dbReference>
<dbReference type="InterPro" id="IPR057326">
    <property type="entry name" value="KR_dom"/>
</dbReference>
<dbReference type="Gene3D" id="3.90.180.10">
    <property type="entry name" value="Medium-chain alcohol dehydrogenases, catalytic domain"/>
    <property type="match status" value="1"/>
</dbReference>
<dbReference type="Pfam" id="PF08659">
    <property type="entry name" value="KR"/>
    <property type="match status" value="1"/>
</dbReference>
<evidence type="ECO:0000256" key="8">
    <source>
        <dbReference type="SAM" id="MobiDB-lite"/>
    </source>
</evidence>
<evidence type="ECO:0000313" key="13">
    <source>
        <dbReference type="Proteomes" id="UP000235371"/>
    </source>
</evidence>
<dbReference type="InterPro" id="IPR020841">
    <property type="entry name" value="PKS_Beta-ketoAc_synthase_dom"/>
</dbReference>
<dbReference type="GO" id="GO:0030639">
    <property type="term" value="P:polyketide biosynthetic process"/>
    <property type="evidence" value="ECO:0007669"/>
    <property type="project" value="UniProtKB-ARBA"/>
</dbReference>
<keyword evidence="1" id="KW-0596">Phosphopantetheine</keyword>
<dbReference type="GO" id="GO:0004312">
    <property type="term" value="F:fatty acid synthase activity"/>
    <property type="evidence" value="ECO:0007669"/>
    <property type="project" value="TreeGrafter"/>
</dbReference>
<keyword evidence="4" id="KW-0521">NADP</keyword>
<protein>
    <submittedName>
        <fullName evidence="12">Putative polyketide synthase</fullName>
    </submittedName>
</protein>
<dbReference type="PANTHER" id="PTHR43775:SF18">
    <property type="entry name" value="ENZYME, PUTATIVE (JCVI)-RELATED"/>
    <property type="match status" value="1"/>
</dbReference>
<dbReference type="InParanoid" id="A0A2J6SUW8"/>
<feature type="region of interest" description="Disordered" evidence="8">
    <location>
        <begin position="1481"/>
        <end position="1504"/>
    </location>
</feature>
<evidence type="ECO:0000256" key="6">
    <source>
        <dbReference type="ARBA" id="ARBA00023315"/>
    </source>
</evidence>
<dbReference type="SMART" id="SM00829">
    <property type="entry name" value="PKS_ER"/>
    <property type="match status" value="1"/>
</dbReference>
<dbReference type="RefSeq" id="XP_024731472.1">
    <property type="nucleotide sequence ID" value="XM_024887275.1"/>
</dbReference>
<dbReference type="SMART" id="SM00826">
    <property type="entry name" value="PKS_DH"/>
    <property type="match status" value="1"/>
</dbReference>
<dbReference type="InterPro" id="IPR016036">
    <property type="entry name" value="Malonyl_transacylase_ACP-bd"/>
</dbReference>
<dbReference type="Gene3D" id="3.40.50.150">
    <property type="entry name" value="Vaccinia Virus protein VP39"/>
    <property type="match status" value="1"/>
</dbReference>
<dbReference type="InterPro" id="IPR014043">
    <property type="entry name" value="Acyl_transferase_dom"/>
</dbReference>
<evidence type="ECO:0000259" key="11">
    <source>
        <dbReference type="PROSITE" id="PS52019"/>
    </source>
</evidence>
<feature type="compositionally biased region" description="Polar residues" evidence="8">
    <location>
        <begin position="1"/>
        <end position="11"/>
    </location>
</feature>
<dbReference type="PROSITE" id="PS52019">
    <property type="entry name" value="PKS_MFAS_DH"/>
    <property type="match status" value="1"/>
</dbReference>
<reference evidence="12 13" key="1">
    <citation type="submission" date="2016-04" db="EMBL/GenBank/DDBJ databases">
        <title>A degradative enzymes factory behind the ericoid mycorrhizal symbiosis.</title>
        <authorList>
            <consortium name="DOE Joint Genome Institute"/>
            <person name="Martino E."/>
            <person name="Morin E."/>
            <person name="Grelet G."/>
            <person name="Kuo A."/>
            <person name="Kohler A."/>
            <person name="Daghino S."/>
            <person name="Barry K."/>
            <person name="Choi C."/>
            <person name="Cichocki N."/>
            <person name="Clum A."/>
            <person name="Copeland A."/>
            <person name="Hainaut M."/>
            <person name="Haridas S."/>
            <person name="Labutti K."/>
            <person name="Lindquist E."/>
            <person name="Lipzen A."/>
            <person name="Khouja H.-R."/>
            <person name="Murat C."/>
            <person name="Ohm R."/>
            <person name="Olson A."/>
            <person name="Spatafora J."/>
            <person name="Veneault-Fourrey C."/>
            <person name="Henrissat B."/>
            <person name="Grigoriev I."/>
            <person name="Martin F."/>
            <person name="Perotto S."/>
        </authorList>
    </citation>
    <scope>NUCLEOTIDE SEQUENCE [LARGE SCALE GENOMIC DNA]</scope>
    <source>
        <strain evidence="12 13">E</strain>
    </source>
</reference>
<dbReference type="SUPFAM" id="SSF51735">
    <property type="entry name" value="NAD(P)-binding Rossmann-fold domains"/>
    <property type="match status" value="3"/>
</dbReference>
<dbReference type="InterPro" id="IPR016039">
    <property type="entry name" value="Thiolase-like"/>
</dbReference>
<dbReference type="SUPFAM" id="SSF53901">
    <property type="entry name" value="Thiolase-like"/>
    <property type="match status" value="1"/>
</dbReference>
<dbReference type="InterPro" id="IPR050091">
    <property type="entry name" value="PKS_NRPS_Biosynth_Enz"/>
</dbReference>
<dbReference type="STRING" id="1095630.A0A2J6SUW8"/>
<feature type="region of interest" description="N-terminal hotdog fold" evidence="7">
    <location>
        <begin position="982"/>
        <end position="1133"/>
    </location>
</feature>
<keyword evidence="5" id="KW-0511">Multifunctional enzyme</keyword>
<dbReference type="InterPro" id="IPR009081">
    <property type="entry name" value="PP-bd_ACP"/>
</dbReference>
<dbReference type="CDD" id="cd00833">
    <property type="entry name" value="PKS"/>
    <property type="match status" value="1"/>
</dbReference>
<dbReference type="InterPro" id="IPR032821">
    <property type="entry name" value="PKS_assoc"/>
</dbReference>
<dbReference type="Pfam" id="PF00550">
    <property type="entry name" value="PP-binding"/>
    <property type="match status" value="1"/>
</dbReference>
<dbReference type="OrthoDB" id="329835at2759"/>
<dbReference type="PROSITE" id="PS52004">
    <property type="entry name" value="KS3_2"/>
    <property type="match status" value="1"/>
</dbReference>
<dbReference type="SUPFAM" id="SSF47336">
    <property type="entry name" value="ACP-like"/>
    <property type="match status" value="1"/>
</dbReference>
<dbReference type="Pfam" id="PF21089">
    <property type="entry name" value="PKS_DH_N"/>
    <property type="match status" value="1"/>
</dbReference>
<keyword evidence="2" id="KW-0597">Phosphoprotein</keyword>
<keyword evidence="6" id="KW-0012">Acyltransferase</keyword>
<dbReference type="InterPro" id="IPR020807">
    <property type="entry name" value="PKS_DH"/>
</dbReference>
<dbReference type="InterPro" id="IPR001227">
    <property type="entry name" value="Ac_transferase_dom_sf"/>
</dbReference>
<feature type="region of interest" description="C-terminal hotdog fold" evidence="7">
    <location>
        <begin position="1149"/>
        <end position="1308"/>
    </location>
</feature>
<dbReference type="Pfam" id="PF14765">
    <property type="entry name" value="PS-DH"/>
    <property type="match status" value="1"/>
</dbReference>
<name>A0A2J6SUW8_9HELO</name>
<dbReference type="Gene3D" id="3.40.366.10">
    <property type="entry name" value="Malonyl-Coenzyme A Acyl Carrier Protein, domain 2"/>
    <property type="match status" value="1"/>
</dbReference>
<dbReference type="InterPro" id="IPR029063">
    <property type="entry name" value="SAM-dependent_MTases_sf"/>
</dbReference>
<dbReference type="FunFam" id="3.40.50.720:FF:000209">
    <property type="entry name" value="Polyketide synthase Pks12"/>
    <property type="match status" value="1"/>
</dbReference>
<dbReference type="Pfam" id="PF16197">
    <property type="entry name" value="KAsynt_C_assoc"/>
    <property type="match status" value="1"/>
</dbReference>
<dbReference type="Gene3D" id="3.40.50.720">
    <property type="entry name" value="NAD(P)-binding Rossmann-like Domain"/>
    <property type="match status" value="2"/>
</dbReference>
<dbReference type="Pfam" id="PF02801">
    <property type="entry name" value="Ketoacyl-synt_C"/>
    <property type="match status" value="1"/>
</dbReference>
<evidence type="ECO:0000256" key="3">
    <source>
        <dbReference type="ARBA" id="ARBA00022679"/>
    </source>
</evidence>
<dbReference type="InterPro" id="IPR013968">
    <property type="entry name" value="PKS_KR"/>
</dbReference>
<dbReference type="SMART" id="SM00825">
    <property type="entry name" value="PKS_KS"/>
    <property type="match status" value="1"/>
</dbReference>
<dbReference type="SMART" id="SM00823">
    <property type="entry name" value="PKS_PP"/>
    <property type="match status" value="1"/>
</dbReference>
<dbReference type="Proteomes" id="UP000235371">
    <property type="component" value="Unassembled WGS sequence"/>
</dbReference>
<dbReference type="InterPro" id="IPR014031">
    <property type="entry name" value="Ketoacyl_synth_C"/>
</dbReference>
<dbReference type="InterPro" id="IPR042104">
    <property type="entry name" value="PKS_dehydratase_sf"/>
</dbReference>
<accession>A0A2J6SUW8</accession>
<dbReference type="PROSITE" id="PS50075">
    <property type="entry name" value="CARRIER"/>
    <property type="match status" value="1"/>
</dbReference>
<dbReference type="Pfam" id="PF08240">
    <property type="entry name" value="ADH_N"/>
    <property type="match status" value="1"/>
</dbReference>
<dbReference type="SUPFAM" id="SSF50129">
    <property type="entry name" value="GroES-like"/>
    <property type="match status" value="1"/>
</dbReference>
<keyword evidence="13" id="KW-1185">Reference proteome</keyword>
<sequence length="2488" mass="269343">MVTTTEPNGVQPSPSEVPASSEPIAIVSSACRLPGHVNSPHQLWHLLYTGGIAASDIVPPSRFNGRVHRESSGRPGTMTAGAMFIEDIDPAAFDAAFFNISKADAVAMDPQQRQLLEVVYECLENGGITLERISGEKVGTINIDTGLEPDYQDIQARDPADRPPGTLVGLGRAILSNRISHFYNVKGPSMSIDTACSGGLTSIDVACHYLRSGQISGAIVAAANLQLSPEVMMDRGTMRAAWSSTGKCHSFDAKADGYCRAEAVNAVFLKPLSDAVRDGDPIRAVIRGTATNSDGRTPGITNPSGEAQVAAIRAAYAAAGLDGAYAGTGFLECHGTGTPVGDVIEVKAAASVLAHMRERSDPLIIGSVKSSIGHSEPAAGISGLIKAMLAVETGMIPGNPTFITPNPNIDFEGLRVFATRENIAWPEASSHYRRASVNSFGYGGSNAHVVLENATHFLQHRGAALLSAQPFVSSLVECRAELAALHTCNGNRNGSAAELSIRPQVLVFSANDEDSLKRQVDSLSQHVVEPRISVKLSDLAYTLSARRSRHFCRAFLSCHPNPNGNVDQIQTNLVKYAKKPQSPPKIVFVFTGQGAQWPQMGAELLRMFPKTAKRCIQELNDVLQQLPEYLRPKWSLLEELTEPRSGDHLRQPEFSQPLSLALQLAILAVLDSWNVQADFVVGHSSGEVAAACCAGLLTPAQAILGAYLRGLSAKEFHPVRRMGMLAVGLAPEAIQPYLKLGSFTGEVSIACYNSPSSVTLSGPAELLSDLSETIKADGHFARKLQVELAYHSRNMVAIAERCESLLLGHGRLAPDVEPKVGVGRPIMISSVTEKPISGTGSCDAAYWRTNITSPVRFAGACKRVLTEECREPSIVIEIGPSNTLSGPISQIMKEAGVENAAYTSAARRGEEGVDTLFNVAGQLFLHDTSISLERVNTDETKSNRAYPALIVDLPNYPWKHSTRYWHESFASLDYRFKKFPQHDLLGDKVLGTLWQSPSWHKTLRLDDLPWLRDHRVGSEILFPAAGYMAMALEAVRQMMWATAGPEDVPDLENRNYHYTLKDVRFPRGLVLEDGVAASLTLALTPVTKVGVGWWEYKVMSRIASESSSTSSAIVPDQWSENSEGLIRLVLNKHAPLPSTPQNAGSLPLKHPSPGKLWYKAMADVGQIWGPDFQQILSVEATEGQSYSRSIVSLLPPSSKWEPQSEYPLHPACMDGLVQAVFPAHYHGSHENVEGVLLPARIDQLTVSGRTWNSNEALSIGICEFQSVGIPEESRKLLSNASVFDPLSGDFIMELKGLVFTPLDVDKSVHQSHTYSRLSWKSDWSHLDNSERLQRALGSVGADPEIEIQELLDLVAHKKPNLRVLELNLVPGEGESLWLSRPASDHSIRGAFSEFHLACDHADDVSAAKDLYTKPPNVNFLVLNPRSDDFSQPEELANLDLVLVKAPHLSTSALERIASNLRGLVADGGSLIVHQVERPNLLNGHGHGTDGIAGEDKSEADVEPESNGNCNAMMNGHRTPTGPDPESNSKSTATGIWERHRFAKIRHTAAGSIIAEAAIAHPAWKETKGTSIVLLHLSPPDDIISEVGARLRSQGWDLSELHLQDDPSLSRLSSKSIVLVLGELCQPILATATATQWIAIQTIIQRECNLLWVTRGSQKTVDSPLNAVCHGVFRTIRGEEPQLRLVTLDIESSTIKTLPQTIAAMGRVLRDFHSPSLASSECEYVERRGLLYVSRIWPDEAVNRASSEDSSAGRPPVEMDLHACKSTVRLVSEKLGTLDSLAFVEVGDGKPPVLGPDEVEVEIFASGCNFKDVAVAMGIVPEDQKRLGLDGAGVVVRSGDAVQDRRIGQRVAVLRNGCYANRITASFKATVPIPDFMTFEEAATLPVVFGTSIYGLYHLANLQRRQRVLIHSAAGGIGVACIQLCQRLDCNLFVTVGNTEKREFLKQVFGIPDNRIFSSRSTSFGRSIRDATQGYGVDVVMNSLTGELLHESWSLLAPGGTMVEIGKRDILDRNWLPMDPFSHNRSFRSLDLSTLPLDVIGIVLNELSVLVRGGHVRPITPRRDFGYHEVPAALQLLRTGSQIGKVVISNGPDTRIIVPVRPAKRDLGLLLQRERAIFIVGGLKGVCGSLAVHLARQGAKHLAIMSRSGHQDAVSKSAVRNICALGCTVDLLQGDVTSVQDLQRCFSEVCVPIGGIIQGAMVLRDRTFASMSHAEFTEALACKVQGTWNLHTVSLETRQPITSFVTLSSVSGLVGLKGQANYAGGNVFQDALAAYRRGLGLPAISVNLGPVEDVGVINENESLQGRFDDRFWKGINGILLRRILDYALLQQLSDPEQRLSNTGETQLITGIKVPQPADSPLLNDVRFSGLHTSSQASTQNTAATQKDKEVQSFLLVAQSSSPDPTVLLSAGVAAMSAQFSKLLSLNSPMDPARPLGAYGMDSLAAVELRNWVRGTIGVELTTLEVMNAVSLVALCEKMIARMGVSVNGK</sequence>
<proteinExistence type="predicted"/>
<feature type="domain" description="PKS/mFAS DH" evidence="11">
    <location>
        <begin position="982"/>
        <end position="1308"/>
    </location>
</feature>
<dbReference type="SMART" id="SM00827">
    <property type="entry name" value="PKS_AT"/>
    <property type="match status" value="1"/>
</dbReference>
<dbReference type="GO" id="GO:1901336">
    <property type="term" value="P:lactone biosynthetic process"/>
    <property type="evidence" value="ECO:0007669"/>
    <property type="project" value="UniProtKB-ARBA"/>
</dbReference>
<dbReference type="CDD" id="cd05195">
    <property type="entry name" value="enoyl_red"/>
    <property type="match status" value="1"/>
</dbReference>
<evidence type="ECO:0000259" key="10">
    <source>
        <dbReference type="PROSITE" id="PS52004"/>
    </source>
</evidence>
<dbReference type="InterPro" id="IPR049552">
    <property type="entry name" value="PKS_DH_N"/>
</dbReference>
<dbReference type="SUPFAM" id="SSF55048">
    <property type="entry name" value="Probable ACP-binding domain of malonyl-CoA ACP transacylase"/>
    <property type="match status" value="1"/>
</dbReference>
<dbReference type="GO" id="GO:0031177">
    <property type="term" value="F:phosphopantetheine binding"/>
    <property type="evidence" value="ECO:0007669"/>
    <property type="project" value="InterPro"/>
</dbReference>
<dbReference type="InterPro" id="IPR014030">
    <property type="entry name" value="Ketoacyl_synth_N"/>
</dbReference>
<evidence type="ECO:0000259" key="9">
    <source>
        <dbReference type="PROSITE" id="PS50075"/>
    </source>
</evidence>
<evidence type="ECO:0000256" key="2">
    <source>
        <dbReference type="ARBA" id="ARBA00022553"/>
    </source>
</evidence>
<dbReference type="InterPro" id="IPR016035">
    <property type="entry name" value="Acyl_Trfase/lysoPLipase"/>
</dbReference>
<evidence type="ECO:0000313" key="12">
    <source>
        <dbReference type="EMBL" id="PMD54568.1"/>
    </source>
</evidence>
<dbReference type="GO" id="GO:0006633">
    <property type="term" value="P:fatty acid biosynthetic process"/>
    <property type="evidence" value="ECO:0007669"/>
    <property type="project" value="TreeGrafter"/>
</dbReference>
<feature type="active site" description="Proton donor; for dehydratase activity" evidence="7">
    <location>
        <position position="1214"/>
    </location>
</feature>
<gene>
    <name evidence="12" type="ORF">K444DRAFT_667252</name>
</gene>
<dbReference type="SMART" id="SM00822">
    <property type="entry name" value="PKS_KR"/>
    <property type="match status" value="1"/>
</dbReference>
<dbReference type="Pfam" id="PF00109">
    <property type="entry name" value="ketoacyl-synt"/>
    <property type="match status" value="1"/>
</dbReference>
<dbReference type="InterPro" id="IPR056501">
    <property type="entry name" value="NAD-bd_HRPKS_sdrA"/>
</dbReference>
<evidence type="ECO:0000256" key="7">
    <source>
        <dbReference type="PROSITE-ProRule" id="PRU01363"/>
    </source>
</evidence>
<keyword evidence="3" id="KW-0808">Transferase</keyword>
<dbReference type="Pfam" id="PF23114">
    <property type="entry name" value="NAD-bd_HRPKS_sdrA"/>
    <property type="match status" value="1"/>
</dbReference>
<feature type="active site" description="Proton acceptor; for dehydratase activity" evidence="7">
    <location>
        <position position="1014"/>
    </location>
</feature>
<dbReference type="InterPro" id="IPR020806">
    <property type="entry name" value="PKS_PP-bd"/>
</dbReference>
<dbReference type="EMBL" id="KZ613859">
    <property type="protein sequence ID" value="PMD54568.1"/>
    <property type="molecule type" value="Genomic_DNA"/>
</dbReference>
<dbReference type="InterPro" id="IPR013154">
    <property type="entry name" value="ADH-like_N"/>
</dbReference>
<evidence type="ECO:0000256" key="1">
    <source>
        <dbReference type="ARBA" id="ARBA00022450"/>
    </source>
</evidence>
<feature type="region of interest" description="Disordered" evidence="8">
    <location>
        <begin position="1"/>
        <end position="21"/>
    </location>
</feature>
<organism evidence="12 13">
    <name type="scientific">Hyaloscypha bicolor E</name>
    <dbReference type="NCBI Taxonomy" id="1095630"/>
    <lineage>
        <taxon>Eukaryota</taxon>
        <taxon>Fungi</taxon>
        <taxon>Dikarya</taxon>
        <taxon>Ascomycota</taxon>
        <taxon>Pezizomycotina</taxon>
        <taxon>Leotiomycetes</taxon>
        <taxon>Helotiales</taxon>
        <taxon>Hyaloscyphaceae</taxon>
        <taxon>Hyaloscypha</taxon>
        <taxon>Hyaloscypha bicolor</taxon>
    </lineage>
</organism>
<dbReference type="InterPro" id="IPR036736">
    <property type="entry name" value="ACP-like_sf"/>
</dbReference>
<dbReference type="Gene3D" id="3.30.70.3290">
    <property type="match status" value="1"/>
</dbReference>
<dbReference type="SUPFAM" id="SSF52151">
    <property type="entry name" value="FabD/lysophospholipase-like"/>
    <property type="match status" value="1"/>
</dbReference>
<dbReference type="InterPro" id="IPR049900">
    <property type="entry name" value="PKS_mFAS_DH"/>
</dbReference>
<evidence type="ECO:0000256" key="4">
    <source>
        <dbReference type="ARBA" id="ARBA00022857"/>
    </source>
</evidence>
<dbReference type="Gene3D" id="3.40.47.10">
    <property type="match status" value="1"/>
</dbReference>
<dbReference type="InterPro" id="IPR036291">
    <property type="entry name" value="NAD(P)-bd_dom_sf"/>
</dbReference>